<evidence type="ECO:0000256" key="4">
    <source>
        <dbReference type="ARBA" id="ARBA00022692"/>
    </source>
</evidence>
<evidence type="ECO:0000256" key="3">
    <source>
        <dbReference type="ARBA" id="ARBA00022475"/>
    </source>
</evidence>
<keyword evidence="4 7" id="KW-0812">Transmembrane</keyword>
<dbReference type="InterPro" id="IPR035906">
    <property type="entry name" value="MetI-like_sf"/>
</dbReference>
<dbReference type="CDD" id="cd06261">
    <property type="entry name" value="TM_PBP2"/>
    <property type="match status" value="1"/>
</dbReference>
<accession>A0A2U3LYJ6</accession>
<reference evidence="10" key="1">
    <citation type="submission" date="2018-02" db="EMBL/GenBank/DDBJ databases">
        <authorList>
            <person name="Hausmann B."/>
        </authorList>
    </citation>
    <scope>NUCLEOTIDE SEQUENCE [LARGE SCALE GENOMIC DNA]</scope>
    <source>
        <strain evidence="10">Peat soil MAG SbF1</strain>
    </source>
</reference>
<keyword evidence="3" id="KW-1003">Cell membrane</keyword>
<dbReference type="InterPro" id="IPR000515">
    <property type="entry name" value="MetI-like"/>
</dbReference>
<comment type="subcellular location">
    <subcellularLocation>
        <location evidence="1 7">Cell membrane</location>
        <topology evidence="1 7">Multi-pass membrane protein</topology>
    </subcellularLocation>
</comment>
<evidence type="ECO:0000259" key="8">
    <source>
        <dbReference type="PROSITE" id="PS50928"/>
    </source>
</evidence>
<dbReference type="InterPro" id="IPR050366">
    <property type="entry name" value="BP-dependent_transpt_permease"/>
</dbReference>
<dbReference type="OrthoDB" id="9797852at2"/>
<dbReference type="Pfam" id="PF12911">
    <property type="entry name" value="OppC_N"/>
    <property type="match status" value="1"/>
</dbReference>
<evidence type="ECO:0000256" key="1">
    <source>
        <dbReference type="ARBA" id="ARBA00004651"/>
    </source>
</evidence>
<dbReference type="EMBL" id="OMOF01000971">
    <property type="protein sequence ID" value="SPF57003.1"/>
    <property type="molecule type" value="Genomic_DNA"/>
</dbReference>
<feature type="domain" description="ABC transmembrane type-1" evidence="8">
    <location>
        <begin position="102"/>
        <end position="291"/>
    </location>
</feature>
<proteinExistence type="inferred from homology"/>
<evidence type="ECO:0000256" key="6">
    <source>
        <dbReference type="ARBA" id="ARBA00023136"/>
    </source>
</evidence>
<evidence type="ECO:0000313" key="10">
    <source>
        <dbReference type="Proteomes" id="UP000238916"/>
    </source>
</evidence>
<dbReference type="AlphaFoldDB" id="A0A2U3LYJ6"/>
<dbReference type="PANTHER" id="PTHR43386:SF1">
    <property type="entry name" value="D,D-DIPEPTIDE TRANSPORT SYSTEM PERMEASE PROTEIN DDPC-RELATED"/>
    <property type="match status" value="1"/>
</dbReference>
<name>A0A2U3LYJ6_9FIRM</name>
<evidence type="ECO:0000313" key="9">
    <source>
        <dbReference type="EMBL" id="SPF57003.1"/>
    </source>
</evidence>
<feature type="transmembrane region" description="Helical" evidence="7">
    <location>
        <begin position="137"/>
        <end position="161"/>
    </location>
</feature>
<dbReference type="PANTHER" id="PTHR43386">
    <property type="entry name" value="OLIGOPEPTIDE TRANSPORT SYSTEM PERMEASE PROTEIN APPC"/>
    <property type="match status" value="1"/>
</dbReference>
<dbReference type="PROSITE" id="PS50928">
    <property type="entry name" value="ABC_TM1"/>
    <property type="match status" value="1"/>
</dbReference>
<evidence type="ECO:0000256" key="7">
    <source>
        <dbReference type="RuleBase" id="RU363032"/>
    </source>
</evidence>
<evidence type="ECO:0000256" key="2">
    <source>
        <dbReference type="ARBA" id="ARBA00022448"/>
    </source>
</evidence>
<dbReference type="GO" id="GO:0055085">
    <property type="term" value="P:transmembrane transport"/>
    <property type="evidence" value="ECO:0007669"/>
    <property type="project" value="InterPro"/>
</dbReference>
<comment type="similarity">
    <text evidence="7">Belongs to the binding-protein-dependent transport system permease family.</text>
</comment>
<feature type="transmembrane region" description="Helical" evidence="7">
    <location>
        <begin position="268"/>
        <end position="290"/>
    </location>
</feature>
<evidence type="ECO:0000256" key="5">
    <source>
        <dbReference type="ARBA" id="ARBA00022989"/>
    </source>
</evidence>
<organism evidence="9 10">
    <name type="scientific">Candidatus Desulfosporosinus infrequens</name>
    <dbReference type="NCBI Taxonomy" id="2043169"/>
    <lineage>
        <taxon>Bacteria</taxon>
        <taxon>Bacillati</taxon>
        <taxon>Bacillota</taxon>
        <taxon>Clostridia</taxon>
        <taxon>Eubacteriales</taxon>
        <taxon>Desulfitobacteriaceae</taxon>
        <taxon>Desulfosporosinus</taxon>
    </lineage>
</organism>
<protein>
    <submittedName>
        <fullName evidence="9">ABC transporter permease</fullName>
    </submittedName>
</protein>
<feature type="transmembrane region" description="Helical" evidence="7">
    <location>
        <begin position="36"/>
        <end position="57"/>
    </location>
</feature>
<dbReference type="InterPro" id="IPR025966">
    <property type="entry name" value="OppC_N"/>
</dbReference>
<dbReference type="SUPFAM" id="SSF161098">
    <property type="entry name" value="MetI-like"/>
    <property type="match status" value="1"/>
</dbReference>
<dbReference type="Gene3D" id="1.10.3720.10">
    <property type="entry name" value="MetI-like"/>
    <property type="match status" value="1"/>
</dbReference>
<keyword evidence="5 7" id="KW-1133">Transmembrane helix</keyword>
<sequence>MANSTLVDTDTPELRESRPRFYELHRMKKKMVKDRLALYALIFLMLIFLSALLASIISPHDPTTGDIWNRLKPPSFAGGYSGHLLGTDQLGRDILSRLFYGGRVSLRIGFITVLFSSLVGIFFGLLAGYAGGKTDTIIMGLVDIQFAFPGMLVALVFVMVLGPSELHLIYALAFNGWMVFARMARSLVLTFRDGPLVEAAKAIGVKPLQVMIRHILPNIFAPLVTLFVLEVARIIGAEAMMSFLGYGIQPPSSSWGLMIGEGRAYFPMAWWLIVFPGIMIASTILALNIFSNWFTTAIDPLQKGQSG</sequence>
<feature type="transmembrane region" description="Helical" evidence="7">
    <location>
        <begin position="219"/>
        <end position="248"/>
    </location>
</feature>
<gene>
    <name evidence="9" type="ORF">SBF1_990005</name>
</gene>
<feature type="transmembrane region" description="Helical" evidence="7">
    <location>
        <begin position="108"/>
        <end position="130"/>
    </location>
</feature>
<dbReference type="Pfam" id="PF00528">
    <property type="entry name" value="BPD_transp_1"/>
    <property type="match status" value="1"/>
</dbReference>
<dbReference type="Proteomes" id="UP000238916">
    <property type="component" value="Unassembled WGS sequence"/>
</dbReference>
<dbReference type="GO" id="GO:0005886">
    <property type="term" value="C:plasma membrane"/>
    <property type="evidence" value="ECO:0007669"/>
    <property type="project" value="UniProtKB-SubCell"/>
</dbReference>
<keyword evidence="2 7" id="KW-0813">Transport</keyword>
<feature type="transmembrane region" description="Helical" evidence="7">
    <location>
        <begin position="167"/>
        <end position="184"/>
    </location>
</feature>
<keyword evidence="6 7" id="KW-0472">Membrane</keyword>